<dbReference type="InterPro" id="IPR020841">
    <property type="entry name" value="PKS_Beta-ketoAc_synthase_dom"/>
</dbReference>
<dbReference type="Pfam" id="PF02801">
    <property type="entry name" value="Ketoacyl-synt_C"/>
    <property type="match status" value="1"/>
</dbReference>
<dbReference type="InterPro" id="IPR018201">
    <property type="entry name" value="Ketoacyl_synth_AS"/>
</dbReference>
<dbReference type="GO" id="GO:0004315">
    <property type="term" value="F:3-oxoacyl-[acyl-carrier-protein] synthase activity"/>
    <property type="evidence" value="ECO:0007669"/>
    <property type="project" value="InterPro"/>
</dbReference>
<gene>
    <name evidence="5" type="ORF">KL86DPRO_11361</name>
</gene>
<evidence type="ECO:0000256" key="3">
    <source>
        <dbReference type="RuleBase" id="RU003694"/>
    </source>
</evidence>
<comment type="similarity">
    <text evidence="1 3">Belongs to the thiolase-like superfamily. Beta-ketoacyl-ACP synthases family.</text>
</comment>
<keyword evidence="2 3" id="KW-0808">Transferase</keyword>
<dbReference type="InterPro" id="IPR014030">
    <property type="entry name" value="Ketoacyl_synth_N"/>
</dbReference>
<protein>
    <submittedName>
        <fullName evidence="5">Beta-ketoacyl synthase</fullName>
    </submittedName>
</protein>
<reference evidence="5" key="1">
    <citation type="submission" date="2016-04" db="EMBL/GenBank/DDBJ databases">
        <authorList>
            <person name="Evans L.H."/>
            <person name="Alamgir A."/>
            <person name="Owens N."/>
            <person name="Weber N.D."/>
            <person name="Virtaneva K."/>
            <person name="Barbian K."/>
            <person name="Babar A."/>
            <person name="Rosenke K."/>
        </authorList>
    </citation>
    <scope>NUCLEOTIDE SEQUENCE</scope>
    <source>
        <strain evidence="5">86</strain>
    </source>
</reference>
<name>A0A212JFT8_9DELT</name>
<dbReference type="CDD" id="cd00834">
    <property type="entry name" value="KAS_I_II"/>
    <property type="match status" value="1"/>
</dbReference>
<evidence type="ECO:0000256" key="2">
    <source>
        <dbReference type="ARBA" id="ARBA00022679"/>
    </source>
</evidence>
<dbReference type="InterPro" id="IPR000794">
    <property type="entry name" value="Beta-ketoacyl_synthase"/>
</dbReference>
<dbReference type="SUPFAM" id="SSF53901">
    <property type="entry name" value="Thiolase-like"/>
    <property type="match status" value="2"/>
</dbReference>
<feature type="domain" description="Ketosynthase family 3 (KS3)" evidence="4">
    <location>
        <begin position="3"/>
        <end position="407"/>
    </location>
</feature>
<evidence type="ECO:0000259" key="4">
    <source>
        <dbReference type="PROSITE" id="PS52004"/>
    </source>
</evidence>
<dbReference type="Gene3D" id="3.40.47.10">
    <property type="match status" value="1"/>
</dbReference>
<dbReference type="InterPro" id="IPR014031">
    <property type="entry name" value="Ketoacyl_synth_C"/>
</dbReference>
<evidence type="ECO:0000313" key="5">
    <source>
        <dbReference type="EMBL" id="SBV98271.1"/>
    </source>
</evidence>
<dbReference type="GO" id="GO:0006633">
    <property type="term" value="P:fatty acid biosynthetic process"/>
    <property type="evidence" value="ECO:0007669"/>
    <property type="project" value="InterPro"/>
</dbReference>
<accession>A0A212JFT8</accession>
<dbReference type="GO" id="GO:0005829">
    <property type="term" value="C:cytosol"/>
    <property type="evidence" value="ECO:0007669"/>
    <property type="project" value="TreeGrafter"/>
</dbReference>
<proteinExistence type="inferred from homology"/>
<dbReference type="InterPro" id="IPR016039">
    <property type="entry name" value="Thiolase-like"/>
</dbReference>
<organism evidence="5">
    <name type="scientific">uncultured delta proteobacterium</name>
    <dbReference type="NCBI Taxonomy" id="34034"/>
    <lineage>
        <taxon>Bacteria</taxon>
        <taxon>Deltaproteobacteria</taxon>
        <taxon>environmental samples</taxon>
    </lineage>
</organism>
<dbReference type="AlphaFoldDB" id="A0A212JFT8"/>
<dbReference type="EMBL" id="FLUQ01000001">
    <property type="protein sequence ID" value="SBV98271.1"/>
    <property type="molecule type" value="Genomic_DNA"/>
</dbReference>
<evidence type="ECO:0000256" key="1">
    <source>
        <dbReference type="ARBA" id="ARBA00008467"/>
    </source>
</evidence>
<dbReference type="PANTHER" id="PTHR11712">
    <property type="entry name" value="POLYKETIDE SYNTHASE-RELATED"/>
    <property type="match status" value="1"/>
</dbReference>
<dbReference type="SMART" id="SM00825">
    <property type="entry name" value="PKS_KS"/>
    <property type="match status" value="1"/>
</dbReference>
<dbReference type="Pfam" id="PF00109">
    <property type="entry name" value="ketoacyl-synt"/>
    <property type="match status" value="1"/>
</dbReference>
<dbReference type="PROSITE" id="PS52004">
    <property type="entry name" value="KS3_2"/>
    <property type="match status" value="1"/>
</dbReference>
<dbReference type="PROSITE" id="PS00606">
    <property type="entry name" value="KS3_1"/>
    <property type="match status" value="1"/>
</dbReference>
<sequence length="410" mass="42987">MQLKRVAITGTGAVSPYGKGSDALWAALFAGQSGIRRHDELDKFPELGPRVAGLVRNVDMNEVPRKHRRSMSPMSVYALLAAQEALNEAGFPGDALTGGRTGLVMGSTMGSVHTIEEFFRTYIAQGALDQMKSMLFFRVMGHSVAANVAQALGVTGRVVAPTSACSTSCQAIGLAYEAIALGRQDAVLCGGADEYHPLTTGTFDLMMAASSGYNDTPGNTPRPFDAKRDGIVCSEGAGVLLLESFESAKARGAAILAELAGFSSTSDPSSIANPDPYPLYRCMRDALDSAGVAADSVSYVNAHATGTIQGDIAESKAIAMLLGDKTPVSSLKGHMGHTMAASGALESIACVRMLQNATLLPTRNLDEPDPECAGIHLLRQNESRPVSVIVKNNFALGGINCSLVFRGLDD</sequence>
<dbReference type="PANTHER" id="PTHR11712:SF325">
    <property type="entry name" value="3-OXOACYL-(ACYL-CARRIER-PROTEIN) SYNTHASE II FABF"/>
    <property type="match status" value="1"/>
</dbReference>